<evidence type="ECO:0000313" key="2">
    <source>
        <dbReference type="EMBL" id="GBF99688.1"/>
    </source>
</evidence>
<dbReference type="PANTHER" id="PTHR13265">
    <property type="entry name" value="THO COMPLEX SUBUNIT 1"/>
    <property type="match status" value="1"/>
</dbReference>
<dbReference type="OrthoDB" id="10257415at2759"/>
<accession>A0A2V0PIS1</accession>
<name>A0A2V0PIS1_9CHLO</name>
<dbReference type="FunCoup" id="A0A2V0PIS1">
    <property type="interactions" value="1827"/>
</dbReference>
<comment type="caution">
    <text evidence="2">The sequence shown here is derived from an EMBL/GenBank/DDBJ whole genome shotgun (WGS) entry which is preliminary data.</text>
</comment>
<organism evidence="2 3">
    <name type="scientific">Raphidocelis subcapitata</name>
    <dbReference type="NCBI Taxonomy" id="307507"/>
    <lineage>
        <taxon>Eukaryota</taxon>
        <taxon>Viridiplantae</taxon>
        <taxon>Chlorophyta</taxon>
        <taxon>core chlorophytes</taxon>
        <taxon>Chlorophyceae</taxon>
        <taxon>CS clade</taxon>
        <taxon>Sphaeropleales</taxon>
        <taxon>Selenastraceae</taxon>
        <taxon>Raphidocelis</taxon>
    </lineage>
</organism>
<gene>
    <name evidence="2" type="ORF">Rsub_12382</name>
</gene>
<dbReference type="STRING" id="307507.A0A2V0PIS1"/>
<dbReference type="PANTHER" id="PTHR13265:SF0">
    <property type="entry name" value="HPR1"/>
    <property type="match status" value="1"/>
</dbReference>
<dbReference type="EMBL" id="BDRX01000168">
    <property type="protein sequence ID" value="GBF99688.1"/>
    <property type="molecule type" value="Genomic_DNA"/>
</dbReference>
<protein>
    <submittedName>
        <fullName evidence="2">Uncharacterized protein</fullName>
    </submittedName>
</protein>
<sequence length="405" mass="41550">MSPEVEALAAKIEAAFAGAGTAAAAGQAALAAAVEAAFPGLRERTGRGGAARASVSNAARLACQRLTRRALDAGEAPMRWAPPGAAAPALPLLLDRLYGLAQASLTDHPPVATVSGLLEEVADASSGEACGDVLDFLAAREATFREVRDNKMPLLRLCNRLLARFSRASEPQLCAAALVFLAKAVPPGAVDSSGQPVDALLYAATWGLQPLLANPRETATPDAWAKFVAGVRTVLAALSAQPAQVAAGATGAAGAGGGEGTVGYLSSPQLFGLQLRDATFRRALLVQVLVLLQAVQGPVKAADPTLRAKQQPEAAALEAEVYAALEATPDDGKAFVAALRGVLRRAEGWVQWKRGGPPPAPAPKDAKACPDYERPPLEPGLAERVAEGEQKAAAAAARAQARRDA</sequence>
<dbReference type="Proteomes" id="UP000247498">
    <property type="component" value="Unassembled WGS sequence"/>
</dbReference>
<feature type="compositionally biased region" description="Basic and acidic residues" evidence="1">
    <location>
        <begin position="364"/>
        <end position="376"/>
    </location>
</feature>
<reference evidence="2 3" key="1">
    <citation type="journal article" date="2018" name="Sci. Rep.">
        <title>Raphidocelis subcapitata (=Pseudokirchneriella subcapitata) provides an insight into genome evolution and environmental adaptations in the Sphaeropleales.</title>
        <authorList>
            <person name="Suzuki S."/>
            <person name="Yamaguchi H."/>
            <person name="Nakajima N."/>
            <person name="Kawachi M."/>
        </authorList>
    </citation>
    <scope>NUCLEOTIDE SEQUENCE [LARGE SCALE GENOMIC DNA]</scope>
    <source>
        <strain evidence="2 3">NIES-35</strain>
    </source>
</reference>
<dbReference type="InterPro" id="IPR021861">
    <property type="entry name" value="THO_THOC1"/>
</dbReference>
<dbReference type="GO" id="GO:0006406">
    <property type="term" value="P:mRNA export from nucleus"/>
    <property type="evidence" value="ECO:0007669"/>
    <property type="project" value="TreeGrafter"/>
</dbReference>
<dbReference type="AlphaFoldDB" id="A0A2V0PIS1"/>
<evidence type="ECO:0000313" key="3">
    <source>
        <dbReference type="Proteomes" id="UP000247498"/>
    </source>
</evidence>
<proteinExistence type="predicted"/>
<dbReference type="InParanoid" id="A0A2V0PIS1"/>
<dbReference type="GO" id="GO:0000445">
    <property type="term" value="C:THO complex part of transcription export complex"/>
    <property type="evidence" value="ECO:0007669"/>
    <property type="project" value="TreeGrafter"/>
</dbReference>
<evidence type="ECO:0000256" key="1">
    <source>
        <dbReference type="SAM" id="MobiDB-lite"/>
    </source>
</evidence>
<dbReference type="Pfam" id="PF11957">
    <property type="entry name" value="efThoc1"/>
    <property type="match status" value="2"/>
</dbReference>
<keyword evidence="3" id="KW-1185">Reference proteome</keyword>
<feature type="region of interest" description="Disordered" evidence="1">
    <location>
        <begin position="352"/>
        <end position="405"/>
    </location>
</feature>